<dbReference type="Pfam" id="PF19293">
    <property type="entry name" value="CdaA_N"/>
    <property type="match status" value="1"/>
</dbReference>
<dbReference type="SUPFAM" id="SSF143597">
    <property type="entry name" value="YojJ-like"/>
    <property type="match status" value="1"/>
</dbReference>
<dbReference type="STRING" id="929556.Solca_4430"/>
<dbReference type="GO" id="GO:0006171">
    <property type="term" value="P:cAMP biosynthetic process"/>
    <property type="evidence" value="ECO:0007669"/>
    <property type="project" value="InterPro"/>
</dbReference>
<keyword evidence="2 10" id="KW-1003">Cell membrane</keyword>
<dbReference type="InterPro" id="IPR014046">
    <property type="entry name" value="C-di-AMP_synthase"/>
</dbReference>
<dbReference type="OrthoDB" id="9807385at2"/>
<feature type="transmembrane region" description="Helical" evidence="10">
    <location>
        <begin position="61"/>
        <end position="82"/>
    </location>
</feature>
<keyword evidence="5 10" id="KW-0548">Nucleotidyltransferase</keyword>
<dbReference type="AlphaFoldDB" id="H8KN87"/>
<dbReference type="InterPro" id="IPR045585">
    <property type="entry name" value="CdaA_N"/>
</dbReference>
<protein>
    <recommendedName>
        <fullName evidence="10">Diadenylate cyclase</fullName>
        <shortName evidence="10">DAC</shortName>
        <ecNumber evidence="10">2.7.7.85</ecNumber>
    </recommendedName>
    <alternativeName>
        <fullName evidence="10">Cyclic-di-AMP synthase</fullName>
        <shortName evidence="10">c-di-AMP synthase</shortName>
    </alternativeName>
</protein>
<evidence type="ECO:0000259" key="11">
    <source>
        <dbReference type="PROSITE" id="PS51794"/>
    </source>
</evidence>
<keyword evidence="8 10" id="KW-1133">Transmembrane helix</keyword>
<dbReference type="EMBL" id="CP003349">
    <property type="protein sequence ID" value="AFD09420.1"/>
    <property type="molecule type" value="Genomic_DNA"/>
</dbReference>
<comment type="function">
    <text evidence="10">Catalyzes the condensation of 2 ATP molecules into cyclic di-AMP (c-di-AMP), a second messenger used to regulate differing processes in different bacteria.</text>
</comment>
<accession>H8KN87</accession>
<comment type="similarity">
    <text evidence="10">Belongs to the adenylate cyclase family. DacA/CdaA subfamily.</text>
</comment>
<evidence type="ECO:0000313" key="12">
    <source>
        <dbReference type="EMBL" id="AFD09420.1"/>
    </source>
</evidence>
<evidence type="ECO:0000256" key="10">
    <source>
        <dbReference type="HAMAP-Rule" id="MF_01499"/>
    </source>
</evidence>
<evidence type="ECO:0000256" key="7">
    <source>
        <dbReference type="ARBA" id="ARBA00022840"/>
    </source>
</evidence>
<sequence>MKSFDLVFSNFGIFDLVDILLVAILIYLFYSLLRGTIAINILIGYLLIYIFYLIVKALDMRLLSTLFNGFFQVGVIALIIVFQPEIRKFLLMVGKNFKLYRNEYWYRFFVRNKTVRKEMEHAQIKPILDACKVMQESQTGALIIFAKNPEEEHFYKNGEEIQAVVSKRLLESIFNKYSPLHDGAVIISEGKIMSAACILPLTDNQDLPPYMGLRHRAALGISEVADVAALVVSEETGHLAYARQGKIKAPITLSDLERYLRKDLI</sequence>
<comment type="catalytic activity">
    <reaction evidence="1 10">
        <text>2 ATP = 3',3'-c-di-AMP + 2 diphosphate</text>
        <dbReference type="Rhea" id="RHEA:35655"/>
        <dbReference type="ChEBI" id="CHEBI:30616"/>
        <dbReference type="ChEBI" id="CHEBI:33019"/>
        <dbReference type="ChEBI" id="CHEBI:71500"/>
        <dbReference type="EC" id="2.7.7.85"/>
    </reaction>
</comment>
<keyword evidence="10" id="KW-0997">Cell inner membrane</keyword>
<dbReference type="Proteomes" id="UP000007590">
    <property type="component" value="Chromosome"/>
</dbReference>
<evidence type="ECO:0000256" key="3">
    <source>
        <dbReference type="ARBA" id="ARBA00022679"/>
    </source>
</evidence>
<evidence type="ECO:0000256" key="9">
    <source>
        <dbReference type="ARBA" id="ARBA00023136"/>
    </source>
</evidence>
<proteinExistence type="inferred from homology"/>
<dbReference type="PANTHER" id="PTHR34185:SF1">
    <property type="entry name" value="DIADENYLATE CYCLASE"/>
    <property type="match status" value="1"/>
</dbReference>
<dbReference type="InterPro" id="IPR003390">
    <property type="entry name" value="DNA_integrity_scan_DisA_N"/>
</dbReference>
<gene>
    <name evidence="10" type="primary">dacA</name>
    <name evidence="12" type="ordered locus">Solca_4430</name>
</gene>
<dbReference type="PIRSF" id="PIRSF004793">
    <property type="entry name" value="UCP004793"/>
    <property type="match status" value="1"/>
</dbReference>
<dbReference type="InterPro" id="IPR034701">
    <property type="entry name" value="CdaA"/>
</dbReference>
<dbReference type="RefSeq" id="WP_014682642.1">
    <property type="nucleotide sequence ID" value="NC_017770.1"/>
</dbReference>
<comment type="caution">
    <text evidence="10">Lacks conserved residue(s) required for the propagation of feature annotation.</text>
</comment>
<dbReference type="PANTHER" id="PTHR34185">
    <property type="entry name" value="DIADENYLATE CYCLASE"/>
    <property type="match status" value="1"/>
</dbReference>
<keyword evidence="13" id="KW-1185">Reference proteome</keyword>
<reference evidence="12" key="1">
    <citation type="submission" date="2012-02" db="EMBL/GenBank/DDBJ databases">
        <title>The complete genome of Solitalea canadensis DSM 3403.</title>
        <authorList>
            <consortium name="US DOE Joint Genome Institute (JGI-PGF)"/>
            <person name="Lucas S."/>
            <person name="Copeland A."/>
            <person name="Lapidus A."/>
            <person name="Glavina del Rio T."/>
            <person name="Dalin E."/>
            <person name="Tice H."/>
            <person name="Bruce D."/>
            <person name="Goodwin L."/>
            <person name="Pitluck S."/>
            <person name="Peters L."/>
            <person name="Ovchinnikova G."/>
            <person name="Lu M."/>
            <person name="Kyrpides N."/>
            <person name="Mavromatis K."/>
            <person name="Ivanova N."/>
            <person name="Brettin T."/>
            <person name="Detter J.C."/>
            <person name="Han C."/>
            <person name="Larimer F."/>
            <person name="Land M."/>
            <person name="Hauser L."/>
            <person name="Markowitz V."/>
            <person name="Cheng J.-F."/>
            <person name="Hugenholtz P."/>
            <person name="Woyke T."/>
            <person name="Wu D."/>
            <person name="Spring S."/>
            <person name="Schroeder M."/>
            <person name="Kopitz M."/>
            <person name="Brambilla E."/>
            <person name="Klenk H.-P."/>
            <person name="Eisen J.A."/>
        </authorList>
    </citation>
    <scope>NUCLEOTIDE SEQUENCE</scope>
    <source>
        <strain evidence="12">DSM 3403</strain>
    </source>
</reference>
<keyword evidence="4 10" id="KW-0812">Transmembrane</keyword>
<evidence type="ECO:0000256" key="1">
    <source>
        <dbReference type="ARBA" id="ARBA00000877"/>
    </source>
</evidence>
<evidence type="ECO:0000313" key="13">
    <source>
        <dbReference type="Proteomes" id="UP000007590"/>
    </source>
</evidence>
<dbReference type="InterPro" id="IPR036888">
    <property type="entry name" value="DNA_integrity_DisA_N_sf"/>
</dbReference>
<evidence type="ECO:0000256" key="4">
    <source>
        <dbReference type="ARBA" id="ARBA00022692"/>
    </source>
</evidence>
<dbReference type="InterPro" id="IPR050338">
    <property type="entry name" value="DisA"/>
</dbReference>
<keyword evidence="7 10" id="KW-0067">ATP-binding</keyword>
<dbReference type="KEGG" id="scn:Solca_4430"/>
<evidence type="ECO:0000256" key="2">
    <source>
        <dbReference type="ARBA" id="ARBA00022475"/>
    </source>
</evidence>
<comment type="subunit">
    <text evidence="10">Probably a homodimer.</text>
</comment>
<evidence type="ECO:0000256" key="8">
    <source>
        <dbReference type="ARBA" id="ARBA00022989"/>
    </source>
</evidence>
<dbReference type="HAMAP" id="MF_01499">
    <property type="entry name" value="DacA"/>
    <property type="match status" value="1"/>
</dbReference>
<organism evidence="12 13">
    <name type="scientific">Solitalea canadensis (strain ATCC 29591 / DSM 3403 / JCM 21819 / LMG 8368 / NBRC 15130 / NCIMB 12057 / USAM 9D)</name>
    <name type="common">Flexibacter canadensis</name>
    <dbReference type="NCBI Taxonomy" id="929556"/>
    <lineage>
        <taxon>Bacteria</taxon>
        <taxon>Pseudomonadati</taxon>
        <taxon>Bacteroidota</taxon>
        <taxon>Sphingobacteriia</taxon>
        <taxon>Sphingobacteriales</taxon>
        <taxon>Sphingobacteriaceae</taxon>
        <taxon>Solitalea</taxon>
    </lineage>
</organism>
<evidence type="ECO:0000256" key="5">
    <source>
        <dbReference type="ARBA" id="ARBA00022695"/>
    </source>
</evidence>
<keyword evidence="6 10" id="KW-0547">Nucleotide-binding</keyword>
<feature type="domain" description="DAC" evidence="11">
    <location>
        <begin position="83"/>
        <end position="255"/>
    </location>
</feature>
<dbReference type="PROSITE" id="PS51794">
    <property type="entry name" value="DAC"/>
    <property type="match status" value="1"/>
</dbReference>
<dbReference type="GO" id="GO:0106408">
    <property type="term" value="F:diadenylate cyclase activity"/>
    <property type="evidence" value="ECO:0007669"/>
    <property type="project" value="UniProtKB-EC"/>
</dbReference>
<dbReference type="GO" id="GO:0004016">
    <property type="term" value="F:adenylate cyclase activity"/>
    <property type="evidence" value="ECO:0007669"/>
    <property type="project" value="UniProtKB-UniRule"/>
</dbReference>
<dbReference type="EC" id="2.7.7.85" evidence="10"/>
<dbReference type="NCBIfam" id="TIGR00159">
    <property type="entry name" value="diadenylate cyclase CdaA"/>
    <property type="match status" value="1"/>
</dbReference>
<dbReference type="Gene3D" id="3.40.1700.10">
    <property type="entry name" value="DNA integrity scanning protein, DisA, N-terminal domain"/>
    <property type="match status" value="1"/>
</dbReference>
<dbReference type="Pfam" id="PF02457">
    <property type="entry name" value="DAC"/>
    <property type="match status" value="1"/>
</dbReference>
<keyword evidence="3 10" id="KW-0808">Transferase</keyword>
<feature type="transmembrane region" description="Helical" evidence="10">
    <location>
        <begin position="6"/>
        <end position="30"/>
    </location>
</feature>
<feature type="transmembrane region" description="Helical" evidence="10">
    <location>
        <begin position="37"/>
        <end position="55"/>
    </location>
</feature>
<keyword evidence="9 10" id="KW-0472">Membrane</keyword>
<evidence type="ECO:0000256" key="6">
    <source>
        <dbReference type="ARBA" id="ARBA00022741"/>
    </source>
</evidence>
<dbReference type="HOGENOM" id="CLU_038561_0_0_10"/>
<name>H8KN87_SOLCM</name>
<dbReference type="eggNOG" id="COG1624">
    <property type="taxonomic scope" value="Bacteria"/>
</dbReference>
<dbReference type="GO" id="GO:0005524">
    <property type="term" value="F:ATP binding"/>
    <property type="evidence" value="ECO:0007669"/>
    <property type="project" value="UniProtKB-UniRule"/>
</dbReference>